<keyword evidence="2" id="KW-1185">Reference proteome</keyword>
<dbReference type="AlphaFoldDB" id="A0A1A8XV37"/>
<gene>
    <name evidence="1" type="ORF">ACCAA_650025</name>
</gene>
<dbReference type="Proteomes" id="UP000199169">
    <property type="component" value="Unassembled WGS sequence"/>
</dbReference>
<evidence type="ECO:0000313" key="2">
    <source>
        <dbReference type="Proteomes" id="UP000199169"/>
    </source>
</evidence>
<protein>
    <submittedName>
        <fullName evidence="1">Uncharacterized protein</fullName>
    </submittedName>
</protein>
<organism evidence="1 2">
    <name type="scientific">Candidatus Accumulibacter aalborgensis</name>
    <dbReference type="NCBI Taxonomy" id="1860102"/>
    <lineage>
        <taxon>Bacteria</taxon>
        <taxon>Pseudomonadati</taxon>
        <taxon>Pseudomonadota</taxon>
        <taxon>Betaproteobacteria</taxon>
        <taxon>Candidatus Accumulibacter</taxon>
    </lineage>
</organism>
<sequence length="127" mass="13740">MAQLVYNASMDIPAALLYTILSTIAEMAMTPSLDPQAGYETTAIARNLPPEAKQGVMQPPAGDGFLVINGRQWPLAPTAQIRSRQNLIVVPMQIQNPVDVVYLTDAAGSVQRVWMLTPGEAALPRPR</sequence>
<dbReference type="EMBL" id="FLQX01000144">
    <property type="protein sequence ID" value="SBT08905.1"/>
    <property type="molecule type" value="Genomic_DNA"/>
</dbReference>
<evidence type="ECO:0000313" key="1">
    <source>
        <dbReference type="EMBL" id="SBT08905.1"/>
    </source>
</evidence>
<reference evidence="1 2" key="1">
    <citation type="submission" date="2016-06" db="EMBL/GenBank/DDBJ databases">
        <authorList>
            <person name="Kjaerup R.B."/>
            <person name="Dalgaard T.S."/>
            <person name="Juul-Madsen H.R."/>
        </authorList>
    </citation>
    <scope>NUCLEOTIDE SEQUENCE [LARGE SCALE GENOMIC DNA]</scope>
    <source>
        <strain evidence="1">3</strain>
    </source>
</reference>
<dbReference type="RefSeq" id="WP_186408514.1">
    <property type="nucleotide sequence ID" value="NZ_FLQX01000144.1"/>
</dbReference>
<name>A0A1A8XV37_9PROT</name>
<proteinExistence type="predicted"/>
<accession>A0A1A8XV37</accession>
<dbReference type="STRING" id="1860102.ACCAA_650025"/>